<dbReference type="SUPFAM" id="SSF117100">
    <property type="entry name" value="Beta-galactosidase LacA, domain 3"/>
    <property type="match status" value="1"/>
</dbReference>
<dbReference type="SUPFAM" id="SSF51445">
    <property type="entry name" value="(Trans)glycosidases"/>
    <property type="match status" value="1"/>
</dbReference>
<dbReference type="InterPro" id="IPR017853">
    <property type="entry name" value="GH"/>
</dbReference>
<dbReference type="OrthoDB" id="1657402at2759"/>
<dbReference type="EMBL" id="HG792015">
    <property type="protein sequence ID" value="CDM28961.1"/>
    <property type="molecule type" value="Genomic_DNA"/>
</dbReference>
<dbReference type="GO" id="GO:0004553">
    <property type="term" value="F:hydrolase activity, hydrolyzing O-glycosyl compounds"/>
    <property type="evidence" value="ECO:0007669"/>
    <property type="project" value="InterPro"/>
</dbReference>
<dbReference type="GO" id="GO:0005975">
    <property type="term" value="P:carbohydrate metabolic process"/>
    <property type="evidence" value="ECO:0007669"/>
    <property type="project" value="InterPro"/>
</dbReference>
<feature type="domain" description="Beta-galactosidase" evidence="2">
    <location>
        <begin position="274"/>
        <end position="417"/>
    </location>
</feature>
<sequence>MELRWGFDVASQAGLYLIARPGPYINAETTAGGIPGWVLREKGVIPSDDPEYLNATANYISILGRIIDRGQITNGGPVIMVQPENKYSTWLGVTDFPTEMNRNYMVYVEEQLLDEGLTVPSIVNDNLVMGYFAPGSGKGAVDINAIDAYPLRYNCANFTVLPNYKFPYDWQVTHRRQSPTTPFRLLSSKEGLMKDGLVQDMCGRLVNKEAVRVLYKNNYSFGVKIFNIYMLGPYNLLILYCNAYCGILLRLSGAPTGVISAIWAGIHHMTTVKRLQKRGRSGARNIVNKNSRLTSSKFPRIFDGNSSSWSERRDSKFHVTDYDVGGINLIYSAEIFTWACGSGSTRVVILYGGARETHKFGLPSHLVKPTVIEGDSIEIKQHGSAWVVRWHVTPARLIIRVADLQVYLLWRNEAYNYWVLELPVSGPIGNYTSPSKSLVVVEAGYLIRTADLINKQLRLTGDVNATTIIEVIPSSATKLKGITFNGEVL</sequence>
<name>W6PYZ9_PENRF</name>
<proteinExistence type="inferred from homology"/>
<dbReference type="STRING" id="1365484.W6PYZ9"/>
<dbReference type="SMART" id="SM01029">
    <property type="entry name" value="BetaGal_dom2"/>
    <property type="match status" value="1"/>
</dbReference>
<evidence type="ECO:0000256" key="1">
    <source>
        <dbReference type="ARBA" id="ARBA00009809"/>
    </source>
</evidence>
<reference evidence="3" key="1">
    <citation type="journal article" date="2014" name="Nat. Commun.">
        <title>Multiple recent horizontal transfers of a large genomic region in cheese making fungi.</title>
        <authorList>
            <person name="Cheeseman K."/>
            <person name="Ropars J."/>
            <person name="Renault P."/>
            <person name="Dupont J."/>
            <person name="Gouzy J."/>
            <person name="Branca A."/>
            <person name="Abraham A.L."/>
            <person name="Ceppi M."/>
            <person name="Conseiller E."/>
            <person name="Debuchy R."/>
            <person name="Malagnac F."/>
            <person name="Goarin A."/>
            <person name="Silar P."/>
            <person name="Lacoste S."/>
            <person name="Sallet E."/>
            <person name="Bensimon A."/>
            <person name="Giraud T."/>
            <person name="Brygoo Y."/>
        </authorList>
    </citation>
    <scope>NUCLEOTIDE SEQUENCE [LARGE SCALE GENOMIC DNA]</scope>
    <source>
        <strain evidence="3">FM164</strain>
    </source>
</reference>
<evidence type="ECO:0000259" key="2">
    <source>
        <dbReference type="SMART" id="SM01029"/>
    </source>
</evidence>
<dbReference type="PRINTS" id="PR00742">
    <property type="entry name" value="GLHYDRLASE35"/>
</dbReference>
<keyword evidence="4" id="KW-1185">Reference proteome</keyword>
<dbReference type="InterPro" id="IPR025972">
    <property type="entry name" value="BetaGal_dom3"/>
</dbReference>
<evidence type="ECO:0000313" key="4">
    <source>
        <dbReference type="Proteomes" id="UP000030686"/>
    </source>
</evidence>
<dbReference type="Pfam" id="PF10435">
    <property type="entry name" value="BetaGal_dom2"/>
    <property type="match status" value="1"/>
</dbReference>
<dbReference type="InterPro" id="IPR036833">
    <property type="entry name" value="BetaGal_dom3_sf"/>
</dbReference>
<dbReference type="Pfam" id="PF13363">
    <property type="entry name" value="BetaGal_dom3"/>
    <property type="match status" value="1"/>
</dbReference>
<evidence type="ECO:0000313" key="3">
    <source>
        <dbReference type="EMBL" id="CDM28961.1"/>
    </source>
</evidence>
<protein>
    <submittedName>
        <fullName evidence="3">Glycoside hydrolase, family 35</fullName>
    </submittedName>
</protein>
<dbReference type="InterPro" id="IPR001944">
    <property type="entry name" value="Glycoside_Hdrlase_35"/>
</dbReference>
<dbReference type="PANTHER" id="PTHR23421">
    <property type="entry name" value="BETA-GALACTOSIDASE RELATED"/>
    <property type="match status" value="1"/>
</dbReference>
<dbReference type="Gene3D" id="3.20.20.80">
    <property type="entry name" value="Glycosidases"/>
    <property type="match status" value="1"/>
</dbReference>
<comment type="similarity">
    <text evidence="1">Belongs to the glycosyl hydrolase 35 family.</text>
</comment>
<dbReference type="Proteomes" id="UP000030686">
    <property type="component" value="Unassembled WGS sequence"/>
</dbReference>
<dbReference type="Gene3D" id="2.102.20.10">
    <property type="entry name" value="Beta-galactosidase, domain 2"/>
    <property type="match status" value="1"/>
</dbReference>
<dbReference type="InterPro" id="IPR031330">
    <property type="entry name" value="Gly_Hdrlase_35_cat"/>
</dbReference>
<dbReference type="Gene3D" id="2.60.390.10">
    <property type="entry name" value="Beta-galactosidase, domain 3"/>
    <property type="match status" value="1"/>
</dbReference>
<accession>W6PYZ9</accession>
<gene>
    <name evidence="3" type="ORF">PROQFM164_S01g002772</name>
</gene>
<keyword evidence="3" id="KW-0378">Hydrolase</keyword>
<dbReference type="SUPFAM" id="SSF51011">
    <property type="entry name" value="Glycosyl hydrolase domain"/>
    <property type="match status" value="1"/>
</dbReference>
<dbReference type="InterPro" id="IPR018954">
    <property type="entry name" value="Betagal_dom2"/>
</dbReference>
<dbReference type="Pfam" id="PF01301">
    <property type="entry name" value="Glyco_hydro_35"/>
    <property type="match status" value="1"/>
</dbReference>
<organism evidence="3 4">
    <name type="scientific">Penicillium roqueforti (strain FM164)</name>
    <dbReference type="NCBI Taxonomy" id="1365484"/>
    <lineage>
        <taxon>Eukaryota</taxon>
        <taxon>Fungi</taxon>
        <taxon>Dikarya</taxon>
        <taxon>Ascomycota</taxon>
        <taxon>Pezizomycotina</taxon>
        <taxon>Eurotiomycetes</taxon>
        <taxon>Eurotiomycetidae</taxon>
        <taxon>Eurotiales</taxon>
        <taxon>Aspergillaceae</taxon>
        <taxon>Penicillium</taxon>
    </lineage>
</organism>
<dbReference type="AlphaFoldDB" id="W6PYZ9"/>
<dbReference type="InterPro" id="IPR037110">
    <property type="entry name" value="Betagal_dom2_sf"/>
</dbReference>